<keyword evidence="3" id="KW-1185">Reference proteome</keyword>
<proteinExistence type="predicted"/>
<feature type="region of interest" description="Disordered" evidence="1">
    <location>
        <begin position="93"/>
        <end position="116"/>
    </location>
</feature>
<gene>
    <name evidence="2" type="ORF">DERYTH_LOCUS26058</name>
</gene>
<dbReference type="Proteomes" id="UP000789405">
    <property type="component" value="Unassembled WGS sequence"/>
</dbReference>
<comment type="caution">
    <text evidence="2">The sequence shown here is derived from an EMBL/GenBank/DDBJ whole genome shotgun (WGS) entry which is preliminary data.</text>
</comment>
<sequence>NFSSLQVINKNHKPSRQCFDALVYATQECFYRVIWRKRCKKLAVWEESIGISRAIKRGKRPRVNIENRPKKQQKRRAKVLKEEFAMLNRVKRHRSSEDFLSENEVASTSIRARDRK</sequence>
<reference evidence="2" key="1">
    <citation type="submission" date="2021-06" db="EMBL/GenBank/DDBJ databases">
        <authorList>
            <person name="Kallberg Y."/>
            <person name="Tangrot J."/>
            <person name="Rosling A."/>
        </authorList>
    </citation>
    <scope>NUCLEOTIDE SEQUENCE</scope>
    <source>
        <strain evidence="2">MA453B</strain>
    </source>
</reference>
<accession>A0A9N9PFF0</accession>
<organism evidence="2 3">
    <name type="scientific">Dentiscutata erythropus</name>
    <dbReference type="NCBI Taxonomy" id="1348616"/>
    <lineage>
        <taxon>Eukaryota</taxon>
        <taxon>Fungi</taxon>
        <taxon>Fungi incertae sedis</taxon>
        <taxon>Mucoromycota</taxon>
        <taxon>Glomeromycotina</taxon>
        <taxon>Glomeromycetes</taxon>
        <taxon>Diversisporales</taxon>
        <taxon>Gigasporaceae</taxon>
        <taxon>Dentiscutata</taxon>
    </lineage>
</organism>
<feature type="non-terminal residue" evidence="2">
    <location>
        <position position="116"/>
    </location>
</feature>
<protein>
    <submittedName>
        <fullName evidence="2">18156_t:CDS:1</fullName>
    </submittedName>
</protein>
<name>A0A9N9PFF0_9GLOM</name>
<evidence type="ECO:0000256" key="1">
    <source>
        <dbReference type="SAM" id="MobiDB-lite"/>
    </source>
</evidence>
<evidence type="ECO:0000313" key="2">
    <source>
        <dbReference type="EMBL" id="CAG8815057.1"/>
    </source>
</evidence>
<evidence type="ECO:0000313" key="3">
    <source>
        <dbReference type="Proteomes" id="UP000789405"/>
    </source>
</evidence>
<dbReference type="EMBL" id="CAJVPY010052074">
    <property type="protein sequence ID" value="CAG8815057.1"/>
    <property type="molecule type" value="Genomic_DNA"/>
</dbReference>
<dbReference type="AlphaFoldDB" id="A0A9N9PFF0"/>